<feature type="domain" description="RCK C-terminal" evidence="8">
    <location>
        <begin position="222"/>
        <end position="305"/>
    </location>
</feature>
<proteinExistence type="predicted"/>
<dbReference type="EMBL" id="QUZK01000032">
    <property type="protein sequence ID" value="RFF30774.1"/>
    <property type="molecule type" value="Genomic_DNA"/>
</dbReference>
<name>A0A3E1KAI0_9GAMM</name>
<dbReference type="GO" id="GO:0006813">
    <property type="term" value="P:potassium ion transport"/>
    <property type="evidence" value="ECO:0007669"/>
    <property type="project" value="InterPro"/>
</dbReference>
<evidence type="ECO:0000256" key="2">
    <source>
        <dbReference type="ARBA" id="ARBA00022448"/>
    </source>
</evidence>
<dbReference type="InterPro" id="IPR004680">
    <property type="entry name" value="Cit_transptr-like_dom"/>
</dbReference>
<evidence type="ECO:0000256" key="7">
    <source>
        <dbReference type="SAM" id="Phobius"/>
    </source>
</evidence>
<gene>
    <name evidence="9" type="ORF">DZC52_06850</name>
</gene>
<dbReference type="InterPro" id="IPR036721">
    <property type="entry name" value="RCK_C_sf"/>
</dbReference>
<dbReference type="GO" id="GO:0005886">
    <property type="term" value="C:plasma membrane"/>
    <property type="evidence" value="ECO:0007669"/>
    <property type="project" value="TreeGrafter"/>
</dbReference>
<dbReference type="Pfam" id="PF02080">
    <property type="entry name" value="TrkA_C"/>
    <property type="match status" value="1"/>
</dbReference>
<keyword evidence="6 7" id="KW-0472">Membrane</keyword>
<evidence type="ECO:0000313" key="10">
    <source>
        <dbReference type="Proteomes" id="UP000260351"/>
    </source>
</evidence>
<reference evidence="9 10" key="1">
    <citation type="submission" date="2018-08" db="EMBL/GenBank/DDBJ databases">
        <title>Wenzhouxiangella salilacus sp. nov., a novel bacterium isolated from a saline lake in Xinjiang Province, China.</title>
        <authorList>
            <person name="Han S."/>
        </authorList>
    </citation>
    <scope>NUCLEOTIDE SEQUENCE [LARGE SCALE GENOMIC DNA]</scope>
    <source>
        <strain evidence="9 10">XDB06</strain>
    </source>
</reference>
<feature type="transmembrane region" description="Helical" evidence="7">
    <location>
        <begin position="136"/>
        <end position="158"/>
    </location>
</feature>
<evidence type="ECO:0000256" key="5">
    <source>
        <dbReference type="ARBA" id="ARBA00022989"/>
    </source>
</evidence>
<dbReference type="InterPro" id="IPR006037">
    <property type="entry name" value="RCK_C"/>
</dbReference>
<evidence type="ECO:0000256" key="4">
    <source>
        <dbReference type="ARBA" id="ARBA00022737"/>
    </source>
</evidence>
<keyword evidence="5 7" id="KW-1133">Transmembrane helix</keyword>
<feature type="domain" description="RCK C-terminal" evidence="8">
    <location>
        <begin position="312"/>
        <end position="397"/>
    </location>
</feature>
<evidence type="ECO:0000313" key="9">
    <source>
        <dbReference type="EMBL" id="RFF30774.1"/>
    </source>
</evidence>
<feature type="transmembrane region" description="Helical" evidence="7">
    <location>
        <begin position="48"/>
        <end position="66"/>
    </location>
</feature>
<protein>
    <submittedName>
        <fullName evidence="9">SLC13 family permease</fullName>
    </submittedName>
</protein>
<dbReference type="PANTHER" id="PTHR43652">
    <property type="entry name" value="BASIC AMINO ACID ANTIPORTER YFCC-RELATED"/>
    <property type="match status" value="1"/>
</dbReference>
<evidence type="ECO:0000259" key="8">
    <source>
        <dbReference type="PROSITE" id="PS51202"/>
    </source>
</evidence>
<feature type="transmembrane region" description="Helical" evidence="7">
    <location>
        <begin position="465"/>
        <end position="489"/>
    </location>
</feature>
<feature type="transmembrane region" description="Helical" evidence="7">
    <location>
        <begin position="413"/>
        <end position="430"/>
    </location>
</feature>
<evidence type="ECO:0000256" key="6">
    <source>
        <dbReference type="ARBA" id="ARBA00023136"/>
    </source>
</evidence>
<sequence>MILVLMLLGLTVTLFVTELVRLDVAAICIMVLVGLLGLIPGDQLFSGFASNAVIAIIAVMILGAGLDRTGVMNVVSSFIVKMGGPSESRIRSMLSATVGVTSSFMQNVGATALFMPVVSRISARLDMPLSRLLMPMGFCAIVGGTLTMVGSSPLILLNDLIDTSNRSLPPGAEAMQPFQLFDVTLVGLGLLASTLIYFLVAGPALLPKTEEKKPASPGRTKSYFKEVYGIEGDIYEMLVTVDSPLVGMRIAEAENLDGAPLMLAIQNTDQPRLAPPAGEMIWVGTVLGVMGTREQVGEFALANNLRLQPRLRTFGSLFNPTRAGISEVVIPPGSRLIGQTIGEARLRSRFGISVLAINRRNEIITHDLREEVLQVGDCLVSHSTWRDLANLARDKDFIVATDIPKEEQRPQKVVHAVSFFGLSLFLILFTDFELSVALMAGAIGMVLTGVLSMDEAYQAVSWKTVFLMAGLIPLGVAMEVTGTAAWLAQQVLGLLGDVPQLVVQLVLATMATLFTLVMSNVGATVLLVPIAINIALATGGNPAVYALLIALATSNAFILPTHPVNALIMGPGGYKVKDFVRVGGIMSVIYMTVMLFGLNLVF</sequence>
<keyword evidence="3 7" id="KW-0812">Transmembrane</keyword>
<comment type="caution">
    <text evidence="9">The sequence shown here is derived from an EMBL/GenBank/DDBJ whole genome shotgun (WGS) entry which is preliminary data.</text>
</comment>
<evidence type="ECO:0000256" key="1">
    <source>
        <dbReference type="ARBA" id="ARBA00004141"/>
    </source>
</evidence>
<dbReference type="GO" id="GO:0008324">
    <property type="term" value="F:monoatomic cation transmembrane transporter activity"/>
    <property type="evidence" value="ECO:0007669"/>
    <property type="project" value="InterPro"/>
</dbReference>
<feature type="transmembrane region" description="Helical" evidence="7">
    <location>
        <begin position="436"/>
        <end position="453"/>
    </location>
</feature>
<dbReference type="Proteomes" id="UP000260351">
    <property type="component" value="Unassembled WGS sequence"/>
</dbReference>
<keyword evidence="4" id="KW-0677">Repeat</keyword>
<dbReference type="AlphaFoldDB" id="A0A3E1KAI0"/>
<feature type="transmembrane region" description="Helical" evidence="7">
    <location>
        <begin position="501"/>
        <end position="530"/>
    </location>
</feature>
<dbReference type="OrthoDB" id="9809303at2"/>
<accession>A0A3E1KAI0</accession>
<feature type="transmembrane region" description="Helical" evidence="7">
    <location>
        <begin position="24"/>
        <end position="41"/>
    </location>
</feature>
<dbReference type="InterPro" id="IPR051679">
    <property type="entry name" value="DASS-Related_Transporters"/>
</dbReference>
<dbReference type="SUPFAM" id="SSF116726">
    <property type="entry name" value="TrkA C-terminal domain-like"/>
    <property type="match status" value="2"/>
</dbReference>
<feature type="transmembrane region" description="Helical" evidence="7">
    <location>
        <begin position="93"/>
        <end position="115"/>
    </location>
</feature>
<feature type="transmembrane region" description="Helical" evidence="7">
    <location>
        <begin position="178"/>
        <end position="206"/>
    </location>
</feature>
<feature type="transmembrane region" description="Helical" evidence="7">
    <location>
        <begin position="579"/>
        <end position="601"/>
    </location>
</feature>
<dbReference type="PANTHER" id="PTHR43652:SF2">
    <property type="entry name" value="BASIC AMINO ACID ANTIPORTER YFCC-RELATED"/>
    <property type="match status" value="1"/>
</dbReference>
<organism evidence="9 10">
    <name type="scientific">Wenzhouxiangella sediminis</name>
    <dbReference type="NCBI Taxonomy" id="1792836"/>
    <lineage>
        <taxon>Bacteria</taxon>
        <taxon>Pseudomonadati</taxon>
        <taxon>Pseudomonadota</taxon>
        <taxon>Gammaproteobacteria</taxon>
        <taxon>Chromatiales</taxon>
        <taxon>Wenzhouxiangellaceae</taxon>
        <taxon>Wenzhouxiangella</taxon>
    </lineage>
</organism>
<keyword evidence="10" id="KW-1185">Reference proteome</keyword>
<dbReference type="Pfam" id="PF03600">
    <property type="entry name" value="CitMHS"/>
    <property type="match status" value="1"/>
</dbReference>
<dbReference type="Gene3D" id="3.30.70.1450">
    <property type="entry name" value="Regulator of K+ conductance, C-terminal domain"/>
    <property type="match status" value="2"/>
</dbReference>
<keyword evidence="2" id="KW-0813">Transport</keyword>
<evidence type="ECO:0000256" key="3">
    <source>
        <dbReference type="ARBA" id="ARBA00022692"/>
    </source>
</evidence>
<dbReference type="PROSITE" id="PS51202">
    <property type="entry name" value="RCK_C"/>
    <property type="match status" value="2"/>
</dbReference>
<comment type="subcellular location">
    <subcellularLocation>
        <location evidence="1">Membrane</location>
        <topology evidence="1">Multi-pass membrane protein</topology>
    </subcellularLocation>
</comment>